<organism evidence="2 3">
    <name type="scientific">Pseudomassariella vexata</name>
    <dbReference type="NCBI Taxonomy" id="1141098"/>
    <lineage>
        <taxon>Eukaryota</taxon>
        <taxon>Fungi</taxon>
        <taxon>Dikarya</taxon>
        <taxon>Ascomycota</taxon>
        <taxon>Pezizomycotina</taxon>
        <taxon>Sordariomycetes</taxon>
        <taxon>Xylariomycetidae</taxon>
        <taxon>Amphisphaeriales</taxon>
        <taxon>Pseudomassariaceae</taxon>
        <taxon>Pseudomassariella</taxon>
    </lineage>
</organism>
<dbReference type="InParanoid" id="A0A1Y2EDH8"/>
<dbReference type="RefSeq" id="XP_040719152.1">
    <property type="nucleotide sequence ID" value="XM_040855354.1"/>
</dbReference>
<feature type="compositionally biased region" description="Basic and acidic residues" evidence="1">
    <location>
        <begin position="90"/>
        <end position="125"/>
    </location>
</feature>
<feature type="compositionally biased region" description="Polar residues" evidence="1">
    <location>
        <begin position="199"/>
        <end position="217"/>
    </location>
</feature>
<dbReference type="EMBL" id="MCFJ01000003">
    <property type="protein sequence ID" value="ORY68865.1"/>
    <property type="molecule type" value="Genomic_DNA"/>
</dbReference>
<dbReference type="Proteomes" id="UP000193689">
    <property type="component" value="Unassembled WGS sequence"/>
</dbReference>
<protein>
    <submittedName>
        <fullName evidence="2">Uncharacterized protein</fullName>
    </submittedName>
</protein>
<proteinExistence type="predicted"/>
<dbReference type="OrthoDB" id="5279705at2759"/>
<feature type="compositionally biased region" description="Low complexity" evidence="1">
    <location>
        <begin position="156"/>
        <end position="183"/>
    </location>
</feature>
<comment type="caution">
    <text evidence="2">The sequence shown here is derived from an EMBL/GenBank/DDBJ whole genome shotgun (WGS) entry which is preliminary data.</text>
</comment>
<feature type="compositionally biased region" description="Polar residues" evidence="1">
    <location>
        <begin position="17"/>
        <end position="38"/>
    </location>
</feature>
<dbReference type="STRING" id="1141098.A0A1Y2EDH8"/>
<feature type="compositionally biased region" description="Basic and acidic residues" evidence="1">
    <location>
        <begin position="71"/>
        <end position="81"/>
    </location>
</feature>
<evidence type="ECO:0000313" key="2">
    <source>
        <dbReference type="EMBL" id="ORY68865.1"/>
    </source>
</evidence>
<keyword evidence="3" id="KW-1185">Reference proteome</keyword>
<dbReference type="GeneID" id="63771566"/>
<evidence type="ECO:0000313" key="3">
    <source>
        <dbReference type="Proteomes" id="UP000193689"/>
    </source>
</evidence>
<feature type="region of interest" description="Disordered" evidence="1">
    <location>
        <begin position="198"/>
        <end position="217"/>
    </location>
</feature>
<accession>A0A1Y2EDH8</accession>
<dbReference type="AlphaFoldDB" id="A0A1Y2EDH8"/>
<feature type="compositionally biased region" description="Low complexity" evidence="1">
    <location>
        <begin position="1"/>
        <end position="14"/>
    </location>
</feature>
<evidence type="ECO:0000256" key="1">
    <source>
        <dbReference type="SAM" id="MobiDB-lite"/>
    </source>
</evidence>
<reference evidence="2 3" key="1">
    <citation type="submission" date="2016-07" db="EMBL/GenBank/DDBJ databases">
        <title>Pervasive Adenine N6-methylation of Active Genes in Fungi.</title>
        <authorList>
            <consortium name="DOE Joint Genome Institute"/>
            <person name="Mondo S.J."/>
            <person name="Dannebaum R.O."/>
            <person name="Kuo R.C."/>
            <person name="Labutti K."/>
            <person name="Haridas S."/>
            <person name="Kuo A."/>
            <person name="Salamov A."/>
            <person name="Ahrendt S.R."/>
            <person name="Lipzen A."/>
            <person name="Sullivan W."/>
            <person name="Andreopoulos W.B."/>
            <person name="Clum A."/>
            <person name="Lindquist E."/>
            <person name="Daum C."/>
            <person name="Ramamoorthy G.K."/>
            <person name="Gryganskyi A."/>
            <person name="Culley D."/>
            <person name="Magnuson J.K."/>
            <person name="James T.Y."/>
            <person name="O'Malley M.A."/>
            <person name="Stajich J.E."/>
            <person name="Spatafora J.W."/>
            <person name="Visel A."/>
            <person name="Grigoriev I.V."/>
        </authorList>
    </citation>
    <scope>NUCLEOTIDE SEQUENCE [LARGE SCALE GENOMIC DNA]</scope>
    <source>
        <strain evidence="2 3">CBS 129021</strain>
    </source>
</reference>
<feature type="region of interest" description="Disordered" evidence="1">
    <location>
        <begin position="1"/>
        <end position="192"/>
    </location>
</feature>
<gene>
    <name evidence="2" type="ORF">BCR38DRAFT_334894</name>
</gene>
<name>A0A1Y2EDH8_9PEZI</name>
<sequence>MPSPAPIFSFSSPFRPTVSSPLSSSPICAQASQSSQLSPRDPNRRDVQSSPLQAPKFKYAVRTAKPNPLKKTRDTAQESRRKLFLNNVRQRREDKEWDRRGGDQELLKLEWATQDRRRREQKDTDLDGIVFEDEIDEVPTNTEQPPQDLDEVMADSIAQQEEAELEAMLSSSQAPARPQSPSLSDDDDYDSLFMDYLSQHQTNQDQSILLSGQMDMS</sequence>